<dbReference type="EMBL" id="JAGINW010000001">
    <property type="protein sequence ID" value="MBP2321251.1"/>
    <property type="molecule type" value="Genomic_DNA"/>
</dbReference>
<comment type="cofactor">
    <cofactor evidence="7">
        <name>Mg(2+)</name>
        <dbReference type="ChEBI" id="CHEBI:18420"/>
    </cofactor>
</comment>
<keyword evidence="7" id="KW-0479">Metal-binding</keyword>
<evidence type="ECO:0000256" key="4">
    <source>
        <dbReference type="ARBA" id="ARBA00022505"/>
    </source>
</evidence>
<comment type="pathway">
    <text evidence="2 7">Cofactor biosynthesis; molybdopterin biosynthesis.</text>
</comment>
<comment type="catalytic activity">
    <reaction evidence="6">
        <text>adenylyl-molybdopterin + molybdate = Mo-molybdopterin + AMP + H(+)</text>
        <dbReference type="Rhea" id="RHEA:35047"/>
        <dbReference type="ChEBI" id="CHEBI:15378"/>
        <dbReference type="ChEBI" id="CHEBI:36264"/>
        <dbReference type="ChEBI" id="CHEBI:62727"/>
        <dbReference type="ChEBI" id="CHEBI:71302"/>
        <dbReference type="ChEBI" id="CHEBI:456215"/>
        <dbReference type="EC" id="2.10.1.1"/>
    </reaction>
</comment>
<evidence type="ECO:0000313" key="10">
    <source>
        <dbReference type="Proteomes" id="UP001519332"/>
    </source>
</evidence>
<dbReference type="InterPro" id="IPR001453">
    <property type="entry name" value="MoaB/Mog_dom"/>
</dbReference>
<dbReference type="SMART" id="SM00852">
    <property type="entry name" value="MoCF_biosynth"/>
    <property type="match status" value="1"/>
</dbReference>
<dbReference type="Gene3D" id="2.40.340.10">
    <property type="entry name" value="MoeA, C-terminal, domain IV"/>
    <property type="match status" value="1"/>
</dbReference>
<evidence type="ECO:0000313" key="9">
    <source>
        <dbReference type="EMBL" id="MBP2321251.1"/>
    </source>
</evidence>
<comment type="similarity">
    <text evidence="3 7">Belongs to the MoeA family.</text>
</comment>
<comment type="caution">
    <text evidence="9">The sequence shown here is derived from an EMBL/GenBank/DDBJ whole genome shotgun (WGS) entry which is preliminary data.</text>
</comment>
<dbReference type="Pfam" id="PF03453">
    <property type="entry name" value="MoeA_N"/>
    <property type="match status" value="1"/>
</dbReference>
<accession>A0ABS4TBL9</accession>
<comment type="function">
    <text evidence="1 7">Catalyzes the insertion of molybdate into adenylated molybdopterin with the concomitant release of AMP.</text>
</comment>
<keyword evidence="10" id="KW-1185">Reference proteome</keyword>
<gene>
    <name evidence="9" type="ORF">JOF56_001636</name>
</gene>
<dbReference type="CDD" id="cd00887">
    <property type="entry name" value="MoeA"/>
    <property type="match status" value="1"/>
</dbReference>
<dbReference type="InterPro" id="IPR005111">
    <property type="entry name" value="MoeA_C_domain_IV"/>
</dbReference>
<dbReference type="Gene3D" id="3.40.980.10">
    <property type="entry name" value="MoaB/Mog-like domain"/>
    <property type="match status" value="1"/>
</dbReference>
<dbReference type="RefSeq" id="WP_307854976.1">
    <property type="nucleotide sequence ID" value="NZ_JAGINW010000001.1"/>
</dbReference>
<dbReference type="InterPro" id="IPR005110">
    <property type="entry name" value="MoeA_linker/N"/>
</dbReference>
<evidence type="ECO:0000256" key="6">
    <source>
        <dbReference type="ARBA" id="ARBA00047317"/>
    </source>
</evidence>
<dbReference type="InterPro" id="IPR036688">
    <property type="entry name" value="MoeA_C_domain_IV_sf"/>
</dbReference>
<keyword evidence="5 7" id="KW-0501">Molybdenum cofactor biosynthesis</keyword>
<evidence type="ECO:0000259" key="8">
    <source>
        <dbReference type="SMART" id="SM00852"/>
    </source>
</evidence>
<keyword evidence="7" id="KW-0460">Magnesium</keyword>
<dbReference type="InterPro" id="IPR036135">
    <property type="entry name" value="MoeA_linker/N_sf"/>
</dbReference>
<keyword evidence="4 7" id="KW-0500">Molybdenum</keyword>
<dbReference type="InterPro" id="IPR038987">
    <property type="entry name" value="MoeA-like"/>
</dbReference>
<dbReference type="SUPFAM" id="SSF63882">
    <property type="entry name" value="MoeA N-terminal region -like"/>
    <property type="match status" value="1"/>
</dbReference>
<dbReference type="PANTHER" id="PTHR10192">
    <property type="entry name" value="MOLYBDOPTERIN BIOSYNTHESIS PROTEIN"/>
    <property type="match status" value="1"/>
</dbReference>
<organism evidence="9 10">
    <name type="scientific">Kibdelosporangium banguiense</name>
    <dbReference type="NCBI Taxonomy" id="1365924"/>
    <lineage>
        <taxon>Bacteria</taxon>
        <taxon>Bacillati</taxon>
        <taxon>Actinomycetota</taxon>
        <taxon>Actinomycetes</taxon>
        <taxon>Pseudonocardiales</taxon>
        <taxon>Pseudonocardiaceae</taxon>
        <taxon>Kibdelosporangium</taxon>
    </lineage>
</organism>
<dbReference type="SUPFAM" id="SSF63867">
    <property type="entry name" value="MoeA C-terminal domain-like"/>
    <property type="match status" value="1"/>
</dbReference>
<dbReference type="NCBIfam" id="TIGR00177">
    <property type="entry name" value="molyb_syn"/>
    <property type="match status" value="1"/>
</dbReference>
<dbReference type="PANTHER" id="PTHR10192:SF5">
    <property type="entry name" value="GEPHYRIN"/>
    <property type="match status" value="1"/>
</dbReference>
<evidence type="ECO:0000256" key="3">
    <source>
        <dbReference type="ARBA" id="ARBA00010763"/>
    </source>
</evidence>
<evidence type="ECO:0000256" key="2">
    <source>
        <dbReference type="ARBA" id="ARBA00005046"/>
    </source>
</evidence>
<dbReference type="Gene3D" id="2.170.190.11">
    <property type="entry name" value="Molybdopterin biosynthesis moea protein, domain 3"/>
    <property type="match status" value="1"/>
</dbReference>
<dbReference type="Proteomes" id="UP001519332">
    <property type="component" value="Unassembled WGS sequence"/>
</dbReference>
<reference evidence="9 10" key="1">
    <citation type="submission" date="2021-03" db="EMBL/GenBank/DDBJ databases">
        <title>Sequencing the genomes of 1000 actinobacteria strains.</title>
        <authorList>
            <person name="Klenk H.-P."/>
        </authorList>
    </citation>
    <scope>NUCLEOTIDE SEQUENCE [LARGE SCALE GENOMIC DNA]</scope>
    <source>
        <strain evidence="9 10">DSM 46670</strain>
    </source>
</reference>
<protein>
    <recommendedName>
        <fullName evidence="7">Molybdopterin molybdenumtransferase</fullName>
        <ecNumber evidence="7">2.10.1.1</ecNumber>
    </recommendedName>
</protein>
<dbReference type="NCBIfam" id="NF045515">
    <property type="entry name" value="Glp_gephyrin"/>
    <property type="match status" value="1"/>
</dbReference>
<sequence>MPNTTTRLRSVDSYRATVSALVGDLPIEHLPVPDCLGLVLAEDVTAPIALPPFDNSAMDGYAVRSVDVVGASEENPVKLPVPEDIPAGRTDVVPLLPGTAHRIMTGAPLPPGADSIVQVELTDSGVEQVRVFAAVPIGTHLRRTGEDVREGATVLTAGTVLGPPQLGFLAALGIPRLPVRRRPRVLILSTGTELVEPGKPLAHGQIYESNSVHIAAAVQEIGGVAHVLRSVPDDTDALYETLEPHLKEHDLLITTGGVSAGAYEVVKDALTGEGVEFVRVAVQPGGPQGFGTYRGLPVLTLPGNPVSAALSFELFVRPALLAALGNPQIDRRRQRATASSSMKSPAGRRQYRRGYYDAGTVQAVPVGGPGSHLLAAFAQSNCLIEIPEDVTEVPEGGEVDLVMLIP</sequence>
<dbReference type="GO" id="GO:0061599">
    <property type="term" value="F:molybdopterin molybdotransferase activity"/>
    <property type="evidence" value="ECO:0007669"/>
    <property type="project" value="UniProtKB-EC"/>
</dbReference>
<evidence type="ECO:0000256" key="1">
    <source>
        <dbReference type="ARBA" id="ARBA00002901"/>
    </source>
</evidence>
<dbReference type="Pfam" id="PF03454">
    <property type="entry name" value="MoeA_C"/>
    <property type="match status" value="1"/>
</dbReference>
<dbReference type="InterPro" id="IPR036425">
    <property type="entry name" value="MoaB/Mog-like_dom_sf"/>
</dbReference>
<evidence type="ECO:0000256" key="5">
    <source>
        <dbReference type="ARBA" id="ARBA00023150"/>
    </source>
</evidence>
<dbReference type="EC" id="2.10.1.1" evidence="7"/>
<keyword evidence="7 9" id="KW-0808">Transferase</keyword>
<dbReference type="SUPFAM" id="SSF53218">
    <property type="entry name" value="Molybdenum cofactor biosynthesis proteins"/>
    <property type="match status" value="1"/>
</dbReference>
<dbReference type="Pfam" id="PF00994">
    <property type="entry name" value="MoCF_biosynth"/>
    <property type="match status" value="1"/>
</dbReference>
<dbReference type="Gene3D" id="3.90.105.10">
    <property type="entry name" value="Molybdopterin biosynthesis moea protein, domain 2"/>
    <property type="match status" value="1"/>
</dbReference>
<evidence type="ECO:0000256" key="7">
    <source>
        <dbReference type="RuleBase" id="RU365090"/>
    </source>
</evidence>
<feature type="domain" description="MoaB/Mog" evidence="8">
    <location>
        <begin position="186"/>
        <end position="322"/>
    </location>
</feature>
<name>A0ABS4TBL9_9PSEU</name>
<proteinExistence type="inferred from homology"/>